<dbReference type="PANTHER" id="PTHR35093">
    <property type="entry name" value="OUTER MEMBRANE PROTEIN NMB0088-RELATED"/>
    <property type="match status" value="1"/>
</dbReference>
<evidence type="ECO:0000256" key="1">
    <source>
        <dbReference type="ARBA" id="ARBA00004571"/>
    </source>
</evidence>
<evidence type="ECO:0000256" key="3">
    <source>
        <dbReference type="ARBA" id="ARBA00022452"/>
    </source>
</evidence>
<dbReference type="PANTHER" id="PTHR35093:SF8">
    <property type="entry name" value="OUTER MEMBRANE PROTEIN NMB0088-RELATED"/>
    <property type="match status" value="1"/>
</dbReference>
<evidence type="ECO:0000256" key="6">
    <source>
        <dbReference type="ARBA" id="ARBA00023136"/>
    </source>
</evidence>
<evidence type="ECO:0000256" key="5">
    <source>
        <dbReference type="ARBA" id="ARBA00022729"/>
    </source>
</evidence>
<dbReference type="SUPFAM" id="SSF56935">
    <property type="entry name" value="Porins"/>
    <property type="match status" value="1"/>
</dbReference>
<accession>A0A0K6I1L3</accession>
<comment type="similarity">
    <text evidence="2">Belongs to the OmpP1/FadL family.</text>
</comment>
<keyword evidence="5 8" id="KW-0732">Signal</keyword>
<evidence type="ECO:0000256" key="4">
    <source>
        <dbReference type="ARBA" id="ARBA00022692"/>
    </source>
</evidence>
<keyword evidence="3" id="KW-1134">Transmembrane beta strand</keyword>
<dbReference type="Pfam" id="PF03349">
    <property type="entry name" value="Toluene_X"/>
    <property type="match status" value="1"/>
</dbReference>
<feature type="signal peptide" evidence="8">
    <location>
        <begin position="1"/>
        <end position="22"/>
    </location>
</feature>
<evidence type="ECO:0000313" key="9">
    <source>
        <dbReference type="EMBL" id="CUA97157.1"/>
    </source>
</evidence>
<dbReference type="GO" id="GO:0015483">
    <property type="term" value="F:long-chain fatty acid transporting porin activity"/>
    <property type="evidence" value="ECO:0007669"/>
    <property type="project" value="TreeGrafter"/>
</dbReference>
<name>A0A0K6I1L3_9BURK</name>
<keyword evidence="4" id="KW-0812">Transmembrane</keyword>
<reference evidence="10" key="1">
    <citation type="submission" date="2015-08" db="EMBL/GenBank/DDBJ databases">
        <authorList>
            <person name="Varghese N."/>
        </authorList>
    </citation>
    <scope>NUCLEOTIDE SEQUENCE [LARGE SCALE GENOMIC DNA]</scope>
    <source>
        <strain evidence="10">DSM 18181</strain>
    </source>
</reference>
<dbReference type="AlphaFoldDB" id="A0A0K6I1L3"/>
<keyword evidence="10" id="KW-1185">Reference proteome</keyword>
<keyword evidence="6" id="KW-0472">Membrane</keyword>
<evidence type="ECO:0000256" key="2">
    <source>
        <dbReference type="ARBA" id="ARBA00008163"/>
    </source>
</evidence>
<dbReference type="OrthoDB" id="19849at2"/>
<dbReference type="EMBL" id="CYHF01000005">
    <property type="protein sequence ID" value="CUA97157.1"/>
    <property type="molecule type" value="Genomic_DNA"/>
</dbReference>
<sequence>MQLKKLALSLALAGIALPAAHATNGYFQPGFSVKSVGMGGVGIAFPQDALAAAINPAGMVDIGNRLDFGVSAFEPKRDASLSSNATVYSPQAGQSFPIGGSYGGNDTKTFIIPEFGVNYMLNPTMSVGLSIYGNGGLNTGYSKIFPPFAPGTGVDLQQLFFAPSFAMKVNSSNSIGVSLNIVHQSFRANGLTNLCNAPVPGAPAGTTLSANPAACTDNGHADSNGVGVRIGWIGQLTPTLAVGATYQSETHMQGFDKYRGLFANAGQFNIPANFGIGLAWKATPAMTIAADIVRIDYGSIPAIANGMLPGQLGGQTNGPGFGWKSINVYKLGVAYQYNEALTLRAGWNHGDNPIDSSNILFNTLAPGVIKDHLTLGATYAIAKNMELSFDYVHAFGNSVTGQLPGNFGFTGTETLSMSQNVLGVTLGWKY</sequence>
<dbReference type="Proteomes" id="UP000183649">
    <property type="component" value="Unassembled WGS sequence"/>
</dbReference>
<dbReference type="InterPro" id="IPR005017">
    <property type="entry name" value="OMPP1/FadL/TodX"/>
</dbReference>
<evidence type="ECO:0000256" key="7">
    <source>
        <dbReference type="ARBA" id="ARBA00023237"/>
    </source>
</evidence>
<feature type="chain" id="PRO_5005505135" evidence="8">
    <location>
        <begin position="23"/>
        <end position="430"/>
    </location>
</feature>
<protein>
    <submittedName>
        <fullName evidence="9">Long-chain fatty acid transport protein</fullName>
    </submittedName>
</protein>
<dbReference type="GO" id="GO:0009279">
    <property type="term" value="C:cell outer membrane"/>
    <property type="evidence" value="ECO:0007669"/>
    <property type="project" value="UniProtKB-SubCell"/>
</dbReference>
<evidence type="ECO:0000313" key="10">
    <source>
        <dbReference type="Proteomes" id="UP000183649"/>
    </source>
</evidence>
<organism evidence="9 10">
    <name type="scientific">Thiomonas bhubaneswarensis</name>
    <dbReference type="NCBI Taxonomy" id="339866"/>
    <lineage>
        <taxon>Bacteria</taxon>
        <taxon>Pseudomonadati</taxon>
        <taxon>Pseudomonadota</taxon>
        <taxon>Betaproteobacteria</taxon>
        <taxon>Burkholderiales</taxon>
        <taxon>Thiomonas</taxon>
    </lineage>
</organism>
<dbReference type="Gene3D" id="2.40.160.60">
    <property type="entry name" value="Outer membrane protein transport protein (OMPP1/FadL/TodX)"/>
    <property type="match status" value="1"/>
</dbReference>
<gene>
    <name evidence="9" type="ORF">Ga0061069_105149</name>
</gene>
<comment type="subcellular location">
    <subcellularLocation>
        <location evidence="1">Cell outer membrane</location>
        <topology evidence="1">Multi-pass membrane protein</topology>
    </subcellularLocation>
</comment>
<dbReference type="RefSeq" id="WP_055450549.1">
    <property type="nucleotide sequence ID" value="NZ_CYHF01000005.1"/>
</dbReference>
<dbReference type="STRING" id="339866.GCA_001418255_01655"/>
<proteinExistence type="inferred from homology"/>
<keyword evidence="7" id="KW-0998">Cell outer membrane</keyword>
<evidence type="ECO:0000256" key="8">
    <source>
        <dbReference type="SAM" id="SignalP"/>
    </source>
</evidence>